<evidence type="ECO:0000256" key="7">
    <source>
        <dbReference type="ARBA" id="ARBA00023033"/>
    </source>
</evidence>
<evidence type="ECO:0000256" key="4">
    <source>
        <dbReference type="ARBA" id="ARBA00022630"/>
    </source>
</evidence>
<keyword evidence="10" id="KW-1185">Reference proteome</keyword>
<proteinExistence type="inferred from homology"/>
<dbReference type="SUPFAM" id="SSF51905">
    <property type="entry name" value="FAD/NAD(P)-binding domain"/>
    <property type="match status" value="1"/>
</dbReference>
<dbReference type="GO" id="GO:0071949">
    <property type="term" value="F:FAD binding"/>
    <property type="evidence" value="ECO:0007669"/>
    <property type="project" value="InterPro"/>
</dbReference>
<name>W3WWB2_PESFW</name>
<dbReference type="Gene3D" id="3.50.50.60">
    <property type="entry name" value="FAD/NAD(P)-binding domain"/>
    <property type="match status" value="1"/>
</dbReference>
<evidence type="ECO:0000259" key="8">
    <source>
        <dbReference type="Pfam" id="PF01494"/>
    </source>
</evidence>
<dbReference type="Pfam" id="PF01494">
    <property type="entry name" value="FAD_binding_3"/>
    <property type="match status" value="1"/>
</dbReference>
<dbReference type="OMA" id="WGHRSEE"/>
<feature type="domain" description="FAD-binding" evidence="8">
    <location>
        <begin position="107"/>
        <end position="347"/>
    </location>
</feature>
<comment type="cofactor">
    <cofactor evidence="1">
        <name>FAD</name>
        <dbReference type="ChEBI" id="CHEBI:57692"/>
    </cofactor>
</comment>
<dbReference type="PANTHER" id="PTHR13789">
    <property type="entry name" value="MONOOXYGENASE"/>
    <property type="match status" value="1"/>
</dbReference>
<evidence type="ECO:0000256" key="5">
    <source>
        <dbReference type="ARBA" id="ARBA00022827"/>
    </source>
</evidence>
<dbReference type="InterPro" id="IPR050493">
    <property type="entry name" value="FAD-dep_Monooxygenase_BioMet"/>
</dbReference>
<comment type="similarity">
    <text evidence="3">Belongs to the paxM FAD-dependent monooxygenase family.</text>
</comment>
<gene>
    <name evidence="9" type="ORF">PFICI_11020</name>
</gene>
<dbReference type="InterPro" id="IPR002938">
    <property type="entry name" value="FAD-bd"/>
</dbReference>
<reference evidence="10" key="1">
    <citation type="journal article" date="2015" name="BMC Genomics">
        <title>Genomic and transcriptomic analysis of the endophytic fungus Pestalotiopsis fici reveals its lifestyle and high potential for synthesis of natural products.</title>
        <authorList>
            <person name="Wang X."/>
            <person name="Zhang X."/>
            <person name="Liu L."/>
            <person name="Xiang M."/>
            <person name="Wang W."/>
            <person name="Sun X."/>
            <person name="Che Y."/>
            <person name="Guo L."/>
            <person name="Liu G."/>
            <person name="Guo L."/>
            <person name="Wang C."/>
            <person name="Yin W.B."/>
            <person name="Stadler M."/>
            <person name="Zhang X."/>
            <person name="Liu X."/>
        </authorList>
    </citation>
    <scope>NUCLEOTIDE SEQUENCE [LARGE SCALE GENOMIC DNA]</scope>
    <source>
        <strain evidence="10">W106-1 / CGMCC3.15140</strain>
    </source>
</reference>
<comment type="pathway">
    <text evidence="2">Secondary metabolite biosynthesis.</text>
</comment>
<dbReference type="InterPro" id="IPR036188">
    <property type="entry name" value="FAD/NAD-bd_sf"/>
</dbReference>
<dbReference type="KEGG" id="pfy:PFICI_11020"/>
<organism evidence="9 10">
    <name type="scientific">Pestalotiopsis fici (strain W106-1 / CGMCC3.15140)</name>
    <dbReference type="NCBI Taxonomy" id="1229662"/>
    <lineage>
        <taxon>Eukaryota</taxon>
        <taxon>Fungi</taxon>
        <taxon>Dikarya</taxon>
        <taxon>Ascomycota</taxon>
        <taxon>Pezizomycotina</taxon>
        <taxon>Sordariomycetes</taxon>
        <taxon>Xylariomycetidae</taxon>
        <taxon>Amphisphaeriales</taxon>
        <taxon>Sporocadaceae</taxon>
        <taxon>Pestalotiopsis</taxon>
    </lineage>
</organism>
<dbReference type="RefSeq" id="XP_007837792.1">
    <property type="nucleotide sequence ID" value="XM_007839601.1"/>
</dbReference>
<evidence type="ECO:0000256" key="3">
    <source>
        <dbReference type="ARBA" id="ARBA00007992"/>
    </source>
</evidence>
<sequence>MANQQLPHTRLVDNVLRYPKSGINVLVVGAGPSGLLAAIECWRKGDILALGPSAVAVFRHFPSLLQDYYDVGLDCESVVLHIDGKVAVPPMEFEPNRPGVAPHAAFPIRSNTIIGRYDMTNILYKQCVRLDIPIRWNVQIASYEEDAVSKKGRAIATDGTVFEADLVLAADGLGSRSHALTLGKPVRAVSTGYSIYRAAIWTEDLTDTPLIDQYLKEQTRPQARIYAGHNQHIVLVVSKRLVSIAITLPNDIQGQALESWSTTISTEELISSLPAPDYDPLFLEALRAFPKNSVVKWDLCMRDPQPHWTSKEGHVLQLGDSAHSFIPTSANGATVAMEDGASIAECLRLSDKAGPHLAAKVHELLRFERVSLIQLMGLVNRANFHREGHEEAKQLQSRIVQGKWLWGHRSEEYAADNFARAAAHLISGVPFQNRNVPPGYVHEGWTLEDQIAREKQGIVVDLTKNGDWSLV</sequence>
<protein>
    <recommendedName>
        <fullName evidence="8">FAD-binding domain-containing protein</fullName>
    </recommendedName>
</protein>
<evidence type="ECO:0000256" key="1">
    <source>
        <dbReference type="ARBA" id="ARBA00001974"/>
    </source>
</evidence>
<dbReference type="GeneID" id="19276033"/>
<evidence type="ECO:0000313" key="9">
    <source>
        <dbReference type="EMBL" id="ETS77146.1"/>
    </source>
</evidence>
<dbReference type="HOGENOM" id="CLU_009665_19_1_1"/>
<dbReference type="PRINTS" id="PR00420">
    <property type="entry name" value="RNGMNOXGNASE"/>
</dbReference>
<dbReference type="Proteomes" id="UP000030651">
    <property type="component" value="Unassembled WGS sequence"/>
</dbReference>
<dbReference type="InParanoid" id="W3WWB2"/>
<keyword evidence="6" id="KW-0560">Oxidoreductase</keyword>
<accession>W3WWB2</accession>
<dbReference type="EMBL" id="KI912116">
    <property type="protein sequence ID" value="ETS77146.1"/>
    <property type="molecule type" value="Genomic_DNA"/>
</dbReference>
<evidence type="ECO:0000256" key="2">
    <source>
        <dbReference type="ARBA" id="ARBA00005179"/>
    </source>
</evidence>
<dbReference type="OrthoDB" id="16820at2759"/>
<dbReference type="PANTHER" id="PTHR13789:SF315">
    <property type="entry name" value="FAD-DEPENDENT MONOOXYGENASE MDPD"/>
    <property type="match status" value="1"/>
</dbReference>
<evidence type="ECO:0000256" key="6">
    <source>
        <dbReference type="ARBA" id="ARBA00023002"/>
    </source>
</evidence>
<keyword evidence="4" id="KW-0285">Flavoprotein</keyword>
<dbReference type="AlphaFoldDB" id="W3WWB2"/>
<evidence type="ECO:0000313" key="10">
    <source>
        <dbReference type="Proteomes" id="UP000030651"/>
    </source>
</evidence>
<dbReference type="GO" id="GO:0004497">
    <property type="term" value="F:monooxygenase activity"/>
    <property type="evidence" value="ECO:0007669"/>
    <property type="project" value="UniProtKB-KW"/>
</dbReference>
<keyword evidence="5" id="KW-0274">FAD</keyword>
<dbReference type="eggNOG" id="KOG2614">
    <property type="taxonomic scope" value="Eukaryota"/>
</dbReference>
<keyword evidence="7" id="KW-0503">Monooxygenase</keyword>
<dbReference type="STRING" id="1229662.W3WWB2"/>